<feature type="repeat" description="WD" evidence="3">
    <location>
        <begin position="815"/>
        <end position="856"/>
    </location>
</feature>
<dbReference type="Pfam" id="PF24883">
    <property type="entry name" value="NPHP3_N"/>
    <property type="match status" value="1"/>
</dbReference>
<gene>
    <name evidence="5" type="ORF">PUNSTDRAFT_76699</name>
</gene>
<dbReference type="Proteomes" id="UP000054196">
    <property type="component" value="Unassembled WGS sequence"/>
</dbReference>
<dbReference type="InterPro" id="IPR020472">
    <property type="entry name" value="WD40_PAC1"/>
</dbReference>
<dbReference type="PROSITE" id="PS00678">
    <property type="entry name" value="WD_REPEATS_1"/>
    <property type="match status" value="7"/>
</dbReference>
<keyword evidence="2" id="KW-0677">Repeat</keyword>
<evidence type="ECO:0000256" key="1">
    <source>
        <dbReference type="ARBA" id="ARBA00022574"/>
    </source>
</evidence>
<feature type="repeat" description="WD" evidence="3">
    <location>
        <begin position="858"/>
        <end position="893"/>
    </location>
</feature>
<dbReference type="PROSITE" id="PS50294">
    <property type="entry name" value="WD_REPEATS_REGION"/>
    <property type="match status" value="11"/>
</dbReference>
<dbReference type="Gene3D" id="2.130.10.10">
    <property type="entry name" value="YVTN repeat-like/Quinoprotein amine dehydrogenase"/>
    <property type="match status" value="5"/>
</dbReference>
<dbReference type="OrthoDB" id="3266532at2759"/>
<organism evidence="5 6">
    <name type="scientific">Punctularia strigosozonata (strain HHB-11173)</name>
    <name type="common">White-rot fungus</name>
    <dbReference type="NCBI Taxonomy" id="741275"/>
    <lineage>
        <taxon>Eukaryota</taxon>
        <taxon>Fungi</taxon>
        <taxon>Dikarya</taxon>
        <taxon>Basidiomycota</taxon>
        <taxon>Agaricomycotina</taxon>
        <taxon>Agaricomycetes</taxon>
        <taxon>Corticiales</taxon>
        <taxon>Punctulariaceae</taxon>
        <taxon>Punctularia</taxon>
    </lineage>
</organism>
<dbReference type="EMBL" id="JH687556">
    <property type="protein sequence ID" value="EIN04115.1"/>
    <property type="molecule type" value="Genomic_DNA"/>
</dbReference>
<dbReference type="OMA" id="PPLKGHT"/>
<dbReference type="eggNOG" id="KOG0271">
    <property type="taxonomic scope" value="Eukaryota"/>
</dbReference>
<accession>R7S160</accession>
<dbReference type="PROSITE" id="PS50082">
    <property type="entry name" value="WD_REPEATS_2"/>
    <property type="match status" value="11"/>
</dbReference>
<evidence type="ECO:0000313" key="5">
    <source>
        <dbReference type="EMBL" id="EIN04115.1"/>
    </source>
</evidence>
<dbReference type="RefSeq" id="XP_007388586.1">
    <property type="nucleotide sequence ID" value="XM_007388524.1"/>
</dbReference>
<feature type="repeat" description="WD" evidence="3">
    <location>
        <begin position="1054"/>
        <end position="1095"/>
    </location>
</feature>
<keyword evidence="6" id="KW-1185">Reference proteome</keyword>
<dbReference type="InterPro" id="IPR036322">
    <property type="entry name" value="WD40_repeat_dom_sf"/>
</dbReference>
<dbReference type="PRINTS" id="PR00320">
    <property type="entry name" value="GPROTEINBRPT"/>
</dbReference>
<dbReference type="HOGENOM" id="CLU_000288_6_3_1"/>
<feature type="domain" description="NACHT" evidence="4">
    <location>
        <begin position="188"/>
        <end position="335"/>
    </location>
</feature>
<protein>
    <submittedName>
        <fullName evidence="5">WD40 repeat-like protein</fullName>
    </submittedName>
</protein>
<dbReference type="InterPro" id="IPR001680">
    <property type="entry name" value="WD40_rpt"/>
</dbReference>
<dbReference type="Pfam" id="PF00400">
    <property type="entry name" value="WD40"/>
    <property type="match status" value="11"/>
</dbReference>
<feature type="repeat" description="WD" evidence="3">
    <location>
        <begin position="944"/>
        <end position="985"/>
    </location>
</feature>
<dbReference type="SUPFAM" id="SSF50978">
    <property type="entry name" value="WD40 repeat-like"/>
    <property type="match status" value="1"/>
</dbReference>
<dbReference type="SMART" id="SM00320">
    <property type="entry name" value="WD40"/>
    <property type="match status" value="11"/>
</dbReference>
<evidence type="ECO:0000256" key="2">
    <source>
        <dbReference type="ARBA" id="ARBA00022737"/>
    </source>
</evidence>
<dbReference type="InterPro" id="IPR056884">
    <property type="entry name" value="NPHP3-like_N"/>
</dbReference>
<feature type="repeat" description="WD" evidence="3">
    <location>
        <begin position="1098"/>
        <end position="1139"/>
    </location>
</feature>
<feature type="repeat" description="WD" evidence="3">
    <location>
        <begin position="1011"/>
        <end position="1052"/>
    </location>
</feature>
<evidence type="ECO:0000313" key="6">
    <source>
        <dbReference type="Proteomes" id="UP000054196"/>
    </source>
</evidence>
<dbReference type="SUPFAM" id="SSF52540">
    <property type="entry name" value="P-loop containing nucleoside triphosphate hydrolases"/>
    <property type="match status" value="1"/>
</dbReference>
<evidence type="ECO:0000259" key="4">
    <source>
        <dbReference type="PROSITE" id="PS50837"/>
    </source>
</evidence>
<feature type="repeat" description="WD" evidence="3">
    <location>
        <begin position="729"/>
        <end position="770"/>
    </location>
</feature>
<dbReference type="PROSITE" id="PS50837">
    <property type="entry name" value="NACHT"/>
    <property type="match status" value="1"/>
</dbReference>
<proteinExistence type="predicted"/>
<dbReference type="Gene3D" id="3.40.50.300">
    <property type="entry name" value="P-loop containing nucleotide triphosphate hydrolases"/>
    <property type="match status" value="1"/>
</dbReference>
<dbReference type="InterPro" id="IPR011047">
    <property type="entry name" value="Quinoprotein_ADH-like_sf"/>
</dbReference>
<reference evidence="6" key="1">
    <citation type="journal article" date="2012" name="Science">
        <title>The Paleozoic origin of enzymatic lignin decomposition reconstructed from 31 fungal genomes.</title>
        <authorList>
            <person name="Floudas D."/>
            <person name="Binder M."/>
            <person name="Riley R."/>
            <person name="Barry K."/>
            <person name="Blanchette R.A."/>
            <person name="Henrissat B."/>
            <person name="Martinez A.T."/>
            <person name="Otillar R."/>
            <person name="Spatafora J.W."/>
            <person name="Yadav J.S."/>
            <person name="Aerts A."/>
            <person name="Benoit I."/>
            <person name="Boyd A."/>
            <person name="Carlson A."/>
            <person name="Copeland A."/>
            <person name="Coutinho P.M."/>
            <person name="de Vries R.P."/>
            <person name="Ferreira P."/>
            <person name="Findley K."/>
            <person name="Foster B."/>
            <person name="Gaskell J."/>
            <person name="Glotzer D."/>
            <person name="Gorecki P."/>
            <person name="Heitman J."/>
            <person name="Hesse C."/>
            <person name="Hori C."/>
            <person name="Igarashi K."/>
            <person name="Jurgens J.A."/>
            <person name="Kallen N."/>
            <person name="Kersten P."/>
            <person name="Kohler A."/>
            <person name="Kuees U."/>
            <person name="Kumar T.K.A."/>
            <person name="Kuo A."/>
            <person name="LaButti K."/>
            <person name="Larrondo L.F."/>
            <person name="Lindquist E."/>
            <person name="Ling A."/>
            <person name="Lombard V."/>
            <person name="Lucas S."/>
            <person name="Lundell T."/>
            <person name="Martin R."/>
            <person name="McLaughlin D.J."/>
            <person name="Morgenstern I."/>
            <person name="Morin E."/>
            <person name="Murat C."/>
            <person name="Nagy L.G."/>
            <person name="Nolan M."/>
            <person name="Ohm R.A."/>
            <person name="Patyshakuliyeva A."/>
            <person name="Rokas A."/>
            <person name="Ruiz-Duenas F.J."/>
            <person name="Sabat G."/>
            <person name="Salamov A."/>
            <person name="Samejima M."/>
            <person name="Schmutz J."/>
            <person name="Slot J.C."/>
            <person name="St John F."/>
            <person name="Stenlid J."/>
            <person name="Sun H."/>
            <person name="Sun S."/>
            <person name="Syed K."/>
            <person name="Tsang A."/>
            <person name="Wiebenga A."/>
            <person name="Young D."/>
            <person name="Pisabarro A."/>
            <person name="Eastwood D.C."/>
            <person name="Martin F."/>
            <person name="Cullen D."/>
            <person name="Grigoriev I.V."/>
            <person name="Hibbett D.S."/>
        </authorList>
    </citation>
    <scope>NUCLEOTIDE SEQUENCE [LARGE SCALE GENOMIC DNA]</scope>
    <source>
        <strain evidence="6">HHB-11173 SS5</strain>
    </source>
</reference>
<feature type="repeat" description="WD" evidence="3">
    <location>
        <begin position="1141"/>
        <end position="1183"/>
    </location>
</feature>
<dbReference type="InterPro" id="IPR007111">
    <property type="entry name" value="NACHT_NTPase"/>
</dbReference>
<dbReference type="PANTHER" id="PTHR44129">
    <property type="entry name" value="WD REPEAT-CONTAINING PROTEIN POP1"/>
    <property type="match status" value="1"/>
</dbReference>
<dbReference type="CDD" id="cd00200">
    <property type="entry name" value="WD40"/>
    <property type="match status" value="2"/>
</dbReference>
<feature type="repeat" description="WD" evidence="3">
    <location>
        <begin position="901"/>
        <end position="942"/>
    </location>
</feature>
<dbReference type="KEGG" id="psq:PUNSTDRAFT_76699"/>
<dbReference type="InterPro" id="IPR050349">
    <property type="entry name" value="WD_LIS1/nudF_dynein_reg"/>
</dbReference>
<feature type="repeat" description="WD" evidence="3">
    <location>
        <begin position="1185"/>
        <end position="1220"/>
    </location>
</feature>
<feature type="non-terminal residue" evidence="5">
    <location>
        <position position="1"/>
    </location>
</feature>
<dbReference type="GeneID" id="18885665"/>
<dbReference type="InterPro" id="IPR019775">
    <property type="entry name" value="WD40_repeat_CS"/>
</dbReference>
<dbReference type="InterPro" id="IPR027417">
    <property type="entry name" value="P-loop_NTPase"/>
</dbReference>
<feature type="repeat" description="WD" evidence="3">
    <location>
        <begin position="772"/>
        <end position="813"/>
    </location>
</feature>
<name>R7S160_PUNST</name>
<evidence type="ECO:0000256" key="3">
    <source>
        <dbReference type="PROSITE-ProRule" id="PRU00221"/>
    </source>
</evidence>
<dbReference type="SUPFAM" id="SSF50998">
    <property type="entry name" value="Quinoprotein alcohol dehydrogenase-like"/>
    <property type="match status" value="1"/>
</dbReference>
<dbReference type="InterPro" id="IPR015943">
    <property type="entry name" value="WD40/YVTN_repeat-like_dom_sf"/>
</dbReference>
<sequence length="1341" mass="147994">IHPYARMAWSILAAAIIAQINQDQSIKALLETMLDCHNFVDEAEPLKHLRSAVQVLSAMAKQTTECAYFIRDFTRVERFWVRTVTNRFVDIDGTITRYQVNLRQLQDQFTRFSALRTEISTSRIELSVNRILDFVDIARDIVWERHLRELPYASAAGWNRRKACLPGTRTELLDEIIAWINDDCDPRRVCLLLGEAGTGKSAVAHTIAQLFRDLARLASIFCFDRSFKDRTPLLLFPTVARDLADCDPAIKKALLDSISECRSDLETPDIATQFERFILGPAGRLMISGPIVIVIDALDESEAIGEDARDALLSVLATNASRLPPNIRIVVTSRPEEDVERVLGKDELVFCKRMADVPSSTTHRDIAAYIQDRLSALRPQFVDFDAVCRQLSDRSEGFFQWASTICAALTDRNLTGLRGDERLREVMPDDNGPRKSGKHLLDDVYMHILGSIFKLPHPSARERYLRVMAHVLGAAEPLSVNSLSDLLQGSLTKGDIQLILTPMGSLLSGVHSDEQPIKPLHTSFRDFLLDASRSGSFHIDLAASDHTFAVGALELLRKNLKFNICDFPTSYATNIEVPDLPERRAARITPSLSYACRYWALHATGADLEHRLIVLVTTMLSLQALFWLEALSLLNAMESLSYYSDFINRISTLRVRRHVSKSVELIIYHVQRFIQEFGTVIAQSAPHIYLSAFTFSPPEFMQHARHKFLGLPTIVTGGEAHWPVWKCTMEVPGAAVCAIRFSPDGRRIVSGNADGTVRVWDTDTGRAIGTPSKGHISGVNSVAYSSDGARIVSSSEDGSVRMWDARTLQLIGHPMIRHDGSVNSVAFSPCDEYIASASDDTTVLLWNSSTCTTIGEPLTGHMSYVLSVVFSPDGSLIASSSADETIRIWDFHTCHMVIGPLSDHSGWVRSIAFSPDGRRLVSGSGDATIRIWDVCTGHAIGQPIRAHREYVTAVAFSADGTRIVSGGDDNNVCQWDSRTLKQLGRPLSGHSDWVRLQRWELRSRQPLGESFGVHDKDVRCICISPDGTRIATGSMDKTIRIWYSHSGRAVSDPLTGHNEAVLGIAYAPDGGRIVSGSADHTLRIWDHRSGGHIGITTLEGHLGSVRAVAFSPDGNHIVSCSTDRTLRLWDAHSGEPIDEPWTGHRGAVHCIAFSPDGVLVASGGSGDGSVCLWNARSGKPLAGALKAHLNVVHSVAFSPNGSRLVSGSKDGTIRVWDVRSICLMAGYHGVAGDNDAGPAIHLSPSPAHALQRTDEFIASDMAEPSDANPVRMEDGWLVGPRGERLLWVPVHHRGKLWPPFQTLMIPTRAAFSHHPTTIDLSRLAHGVRWKECYNPEEEEGK</sequence>
<keyword evidence="1 3" id="KW-0853">WD repeat</keyword>